<sequence>MKDKFEDLNWIIQKEKKTLLTYECTLATTEFRGRKYKAWFTYDLKNNAFPWKLKGLPGVILAFEDESGIIKGEASKIYINSDLNMPTKFAEFFDSHRTNSIQFKKVILEINKYSADLESQDLANLPLGTKVKKGNPREFSVEKSFEWEKESSKP</sequence>
<evidence type="ECO:0000313" key="2">
    <source>
        <dbReference type="Proteomes" id="UP000610746"/>
    </source>
</evidence>
<keyword evidence="2" id="KW-1185">Reference proteome</keyword>
<dbReference type="RefSeq" id="WP_173779298.1">
    <property type="nucleotide sequence ID" value="NZ_JABSNO010000011.1"/>
</dbReference>
<dbReference type="AlphaFoldDB" id="A0A8J8GBL9"/>
<dbReference type="EMBL" id="JABSNO010000011">
    <property type="protein sequence ID" value="NRS92707.1"/>
    <property type="molecule type" value="Genomic_DNA"/>
</dbReference>
<comment type="caution">
    <text evidence="1">The sequence shown here is derived from an EMBL/GenBank/DDBJ whole genome shotgun (WGS) entry which is preliminary data.</text>
</comment>
<dbReference type="NCBIfam" id="TIGR01200">
    <property type="entry name" value="GLPGLI"/>
    <property type="match status" value="1"/>
</dbReference>
<name>A0A8J8GBL9_9FLAO</name>
<proteinExistence type="predicted"/>
<gene>
    <name evidence="1" type="ORF">HNQ03_001785</name>
</gene>
<organism evidence="1 2">
    <name type="scientific">Frigoriflavimonas asaccharolytica</name>
    <dbReference type="NCBI Taxonomy" id="2735899"/>
    <lineage>
        <taxon>Bacteria</taxon>
        <taxon>Pseudomonadati</taxon>
        <taxon>Bacteroidota</taxon>
        <taxon>Flavobacteriia</taxon>
        <taxon>Flavobacteriales</taxon>
        <taxon>Weeksellaceae</taxon>
        <taxon>Frigoriflavimonas</taxon>
    </lineage>
</organism>
<dbReference type="InterPro" id="IPR005901">
    <property type="entry name" value="GLPGLI"/>
</dbReference>
<accession>A0A8J8GBL9</accession>
<protein>
    <submittedName>
        <fullName evidence="1">GLPGLI family protein</fullName>
    </submittedName>
</protein>
<reference evidence="1" key="1">
    <citation type="submission" date="2020-05" db="EMBL/GenBank/DDBJ databases">
        <title>Genomic Encyclopedia of Type Strains, Phase IV (KMG-V): Genome sequencing to study the core and pangenomes of soil and plant-associated prokaryotes.</title>
        <authorList>
            <person name="Whitman W."/>
        </authorList>
    </citation>
    <scope>NUCLEOTIDE SEQUENCE</scope>
    <source>
        <strain evidence="1">16F</strain>
    </source>
</reference>
<evidence type="ECO:0000313" key="1">
    <source>
        <dbReference type="EMBL" id="NRS92707.1"/>
    </source>
</evidence>
<dbReference type="Proteomes" id="UP000610746">
    <property type="component" value="Unassembled WGS sequence"/>
</dbReference>